<accession>A0ABS9Y4J4</accession>
<protein>
    <submittedName>
        <fullName evidence="1">Uncharacterized protein</fullName>
    </submittedName>
</protein>
<sequence>MPNLPPPVWAELFYSNAWNTITDDVRVATSAVTITRGLSSESASDAEPTTCACDLDSRDDRYGPRNPTSPLYGLIGRNTPMRLGYTAGSPWAALAGGLGGTDAIETPEAAALHVTGDFDLRIDIALDDYTEDQMLACRYYTTGNNRCWALEIIDGLLEFMWSPDGTLASRLDVTSTETLKAYNGQRLAVRVTLDVNNGAGGHEVRFYTGRTVNDTEWNLLGDPVAGSASITSIYAGTSAPLEFGCGTEFNQTPAGGTLNTLRGKAYALRLLNGIAGTAVVAMAVSAAAVGGTSFVDSTGLTWTKQGAAAFTNKHIRMSGEVPAWPPTRDLSLKDNYVSVTPAGVLRRMDAGNKPTDSALLRYIKAHDPIECWPLTDGKQTNAQGGASLLGGSDMTYQLTLGTVNPEWQGGKLADWLEDVITFKAETAGIIKGRVPNSTSAAAAWSVDVFLAGGGQGAAGTLEINDRGAYTDADNRIRFQVSMDAYTDSISVYRGSLGETSSSSSLIASISSAGIFNDGLPHHIRLTVDPGATDSTFAVYLDGVSRASGTVSGIVVKAVRDVAVSWSLVSGGGVGTADQQLGFVTYWDGTGPTAAQMYNAYTGFQGEKAGDRIVRLAAESGYTASVAGESTFQRRLGIQGSKKLLALMNEASATNFGYLLDARDRAEVIHRGQSTLWNQPPGLTLDFSAGLISPPFKPVDDDKLTENDVSVQREFGSVPARVVQESGDLNVQDPEDGGVGRYDQAYTYSLQTDAQAWQVAGMRVHLGTYAGVRYTRITLNLANTRVYALIDDILRLDVGDKIRLTTLPADHGPDAVDVLIAGYTESAGPDAWTITFNCVPGEPWTAAVTDSATYGRADTGGCRLAEALDTTETGVDVFTTGLSLWVDSPTYPSDFPFDVRTGGEVMRVTACDSAVRDTFTRSVTDGWGTPTVGGAWTNSSGSATDYDVTGSAGTHTLTNVDVARVSTTGTSGTDHDVRVDIATGALATGGPQYCSVVARHTDVNNMYFAQIEFGTSAAVTLTLRKRVAGTETTLATLASGSTGLTHVAGTFFRIRLQAIGSTIRMKAWLATDPEPVAWTLSATDSALTSGSNVGVRSVRQNANTNANLVVSFDNFVLLNPQTFTVTRSLNGVVKSHPSGQDIRLANPVYAGL</sequence>
<dbReference type="EMBL" id="JALDAY010000004">
    <property type="protein sequence ID" value="MCI3272152.1"/>
    <property type="molecule type" value="Genomic_DNA"/>
</dbReference>
<keyword evidence="2" id="KW-1185">Reference proteome</keyword>
<name>A0ABS9Y4J4_9ACTN</name>
<evidence type="ECO:0000313" key="2">
    <source>
        <dbReference type="Proteomes" id="UP001165269"/>
    </source>
</evidence>
<evidence type="ECO:0000313" key="1">
    <source>
        <dbReference type="EMBL" id="MCI3272152.1"/>
    </source>
</evidence>
<gene>
    <name evidence="1" type="ORF">MQP27_13620</name>
</gene>
<organism evidence="1 2">
    <name type="scientific">Streptomyces cylindrosporus</name>
    <dbReference type="NCBI Taxonomy" id="2927583"/>
    <lineage>
        <taxon>Bacteria</taxon>
        <taxon>Bacillati</taxon>
        <taxon>Actinomycetota</taxon>
        <taxon>Actinomycetes</taxon>
        <taxon>Kitasatosporales</taxon>
        <taxon>Streptomycetaceae</taxon>
        <taxon>Streptomyces</taxon>
    </lineage>
</organism>
<dbReference type="RefSeq" id="WP_242765320.1">
    <property type="nucleotide sequence ID" value="NZ_JALDAY010000004.1"/>
</dbReference>
<dbReference type="Proteomes" id="UP001165269">
    <property type="component" value="Unassembled WGS sequence"/>
</dbReference>
<reference evidence="1" key="1">
    <citation type="submission" date="2022-03" db="EMBL/GenBank/DDBJ databases">
        <title>Streptomyces 7R015 and 7R016 isolated from Barleria lupulina in Thailand.</title>
        <authorList>
            <person name="Kanchanasin P."/>
            <person name="Phongsopitanun W."/>
            <person name="Tanasupawat S."/>
        </authorList>
    </citation>
    <scope>NUCLEOTIDE SEQUENCE</scope>
    <source>
        <strain evidence="1">7R015</strain>
    </source>
</reference>
<comment type="caution">
    <text evidence="1">The sequence shown here is derived from an EMBL/GenBank/DDBJ whole genome shotgun (WGS) entry which is preliminary data.</text>
</comment>
<proteinExistence type="predicted"/>